<dbReference type="Pfam" id="PF00034">
    <property type="entry name" value="Cytochrom_C"/>
    <property type="match status" value="1"/>
</dbReference>
<feature type="domain" description="Cytochrome c" evidence="7">
    <location>
        <begin position="192"/>
        <end position="280"/>
    </location>
</feature>
<organism evidence="8 9">
    <name type="scientific">Undibacterium seohonense</name>
    <dbReference type="NCBI Taxonomy" id="1344950"/>
    <lineage>
        <taxon>Bacteria</taxon>
        <taxon>Pseudomonadati</taxon>
        <taxon>Pseudomonadota</taxon>
        <taxon>Betaproteobacteria</taxon>
        <taxon>Burkholderiales</taxon>
        <taxon>Oxalobacteraceae</taxon>
        <taxon>Undibacterium</taxon>
    </lineage>
</organism>
<keyword evidence="9" id="KW-1185">Reference proteome</keyword>
<dbReference type="PROSITE" id="PS51007">
    <property type="entry name" value="CYTC"/>
    <property type="match status" value="1"/>
</dbReference>
<evidence type="ECO:0000256" key="6">
    <source>
        <dbReference type="PROSITE-ProRule" id="PRU00433"/>
    </source>
</evidence>
<accession>A0ABR6X214</accession>
<dbReference type="InterPro" id="IPR009056">
    <property type="entry name" value="Cyt_c-like_dom"/>
</dbReference>
<dbReference type="SUPFAM" id="SSF46626">
    <property type="entry name" value="Cytochrome c"/>
    <property type="match status" value="1"/>
</dbReference>
<evidence type="ECO:0000256" key="1">
    <source>
        <dbReference type="ARBA" id="ARBA00022448"/>
    </source>
</evidence>
<evidence type="ECO:0000256" key="4">
    <source>
        <dbReference type="ARBA" id="ARBA00022982"/>
    </source>
</evidence>
<evidence type="ECO:0000256" key="2">
    <source>
        <dbReference type="ARBA" id="ARBA00022617"/>
    </source>
</evidence>
<gene>
    <name evidence="8" type="ORF">H8K52_06550</name>
</gene>
<keyword evidence="2 6" id="KW-0349">Heme</keyword>
<keyword evidence="4" id="KW-0249">Electron transport</keyword>
<protein>
    <submittedName>
        <fullName evidence="8">Cytochrome c</fullName>
    </submittedName>
</protein>
<keyword evidence="1" id="KW-0813">Transport</keyword>
<dbReference type="RefSeq" id="WP_186922087.1">
    <property type="nucleotide sequence ID" value="NZ_JACOFW010000005.1"/>
</dbReference>
<dbReference type="Proteomes" id="UP000648257">
    <property type="component" value="Unassembled WGS sequence"/>
</dbReference>
<keyword evidence="5 6" id="KW-0408">Iron</keyword>
<dbReference type="Gene3D" id="1.10.760.10">
    <property type="entry name" value="Cytochrome c-like domain"/>
    <property type="match status" value="1"/>
</dbReference>
<evidence type="ECO:0000259" key="7">
    <source>
        <dbReference type="PROSITE" id="PS51007"/>
    </source>
</evidence>
<dbReference type="InterPro" id="IPR051811">
    <property type="entry name" value="Cytochrome_c550/c551-like"/>
</dbReference>
<evidence type="ECO:0000313" key="9">
    <source>
        <dbReference type="Proteomes" id="UP000648257"/>
    </source>
</evidence>
<evidence type="ECO:0000256" key="5">
    <source>
        <dbReference type="ARBA" id="ARBA00023004"/>
    </source>
</evidence>
<proteinExistence type="predicted"/>
<evidence type="ECO:0000256" key="3">
    <source>
        <dbReference type="ARBA" id="ARBA00022723"/>
    </source>
</evidence>
<reference evidence="8 9" key="1">
    <citation type="submission" date="2020-08" db="EMBL/GenBank/DDBJ databases">
        <title>Novel species isolated from subtropical streams in China.</title>
        <authorList>
            <person name="Lu H."/>
        </authorList>
    </citation>
    <scope>NUCLEOTIDE SEQUENCE [LARGE SCALE GENOMIC DNA]</scope>
    <source>
        <strain evidence="8 9">KACC 16656</strain>
    </source>
</reference>
<name>A0ABR6X214_9BURK</name>
<dbReference type="PANTHER" id="PTHR37823">
    <property type="entry name" value="CYTOCHROME C-553-LIKE"/>
    <property type="match status" value="1"/>
</dbReference>
<keyword evidence="3 6" id="KW-0479">Metal-binding</keyword>
<sequence>MHIRISSCIGVVLVWVLSNLLVPVSAAQEPVLEVRNGEHLKLWTRSALLAEAVEIQIDKDSAYKRRMTYRAVPYAKLMPQVEQHVSVQFVASDGFVANISGKDLAGKGQAYVAIETAEQSWPAVNPDNPHKSASAGPFYLVWLTPEAGNISNEQWPYQVAKISVTLTLSERYPQIVPKLTPSATTAQMSQAKLAVKGMQVYTKHCAVCHTINGGGDASIGPDLNLPFNPTEYFQEAYLRKLIRDPASVRRWKLAVMPGFDRQIISEDDLQNLLVYLTLMAKQRDPK</sequence>
<dbReference type="InterPro" id="IPR036909">
    <property type="entry name" value="Cyt_c-like_dom_sf"/>
</dbReference>
<dbReference type="EMBL" id="JACOFW010000005">
    <property type="protein sequence ID" value="MBC3807003.1"/>
    <property type="molecule type" value="Genomic_DNA"/>
</dbReference>
<evidence type="ECO:0000313" key="8">
    <source>
        <dbReference type="EMBL" id="MBC3807003.1"/>
    </source>
</evidence>
<comment type="caution">
    <text evidence="8">The sequence shown here is derived from an EMBL/GenBank/DDBJ whole genome shotgun (WGS) entry which is preliminary data.</text>
</comment>
<dbReference type="PANTHER" id="PTHR37823:SF1">
    <property type="entry name" value="CYTOCHROME C-553-LIKE"/>
    <property type="match status" value="1"/>
</dbReference>